<dbReference type="AlphaFoldDB" id="A0A831EF97"/>
<keyword evidence="1" id="KW-0812">Transmembrane</keyword>
<keyword evidence="3" id="KW-1185">Reference proteome</keyword>
<feature type="transmembrane region" description="Helical" evidence="1">
    <location>
        <begin position="40"/>
        <end position="57"/>
    </location>
</feature>
<feature type="transmembrane region" description="Helical" evidence="1">
    <location>
        <begin position="69"/>
        <end position="86"/>
    </location>
</feature>
<dbReference type="KEGG" id="kco:BWI95_21120"/>
<organism evidence="2 3">
    <name type="scientific">Kosakonia cowanii JCM 10956 = DSM 18146</name>
    <dbReference type="NCBI Taxonomy" id="1300165"/>
    <lineage>
        <taxon>Bacteria</taxon>
        <taxon>Pseudomonadati</taxon>
        <taxon>Pseudomonadota</taxon>
        <taxon>Gammaproteobacteria</taxon>
        <taxon>Enterobacterales</taxon>
        <taxon>Enterobacteriaceae</taxon>
        <taxon>Kosakonia</taxon>
    </lineage>
</organism>
<accession>A0A831EF97</accession>
<protein>
    <submittedName>
        <fullName evidence="2">Uncharacterized protein</fullName>
    </submittedName>
</protein>
<dbReference type="Proteomes" id="UP000187148">
    <property type="component" value="Chromosome"/>
</dbReference>
<proteinExistence type="predicted"/>
<evidence type="ECO:0000313" key="2">
    <source>
        <dbReference type="EMBL" id="APZ07368.1"/>
    </source>
</evidence>
<name>A0A831EF97_9ENTR</name>
<gene>
    <name evidence="2" type="ORF">BWI95_21120</name>
</gene>
<evidence type="ECO:0000256" key="1">
    <source>
        <dbReference type="SAM" id="Phobius"/>
    </source>
</evidence>
<dbReference type="EMBL" id="CP019445">
    <property type="protein sequence ID" value="APZ07368.1"/>
    <property type="molecule type" value="Genomic_DNA"/>
</dbReference>
<sequence length="187" mass="21105">MFKSAKAKATLGVVIFFLWVIWLLFSSGFSHKVYLKNGEPDPWIILIVAVLVGLLAAWRGPFTTLRNKLLCFVVLCLLSLATLWNVPEAWVKFTASEIVEREVTFTIGHPGPPITRTNRCPAGLRFYDAWLNRPIELCTRDALVPPGARTVQLEKRVSARGAIFTHYRFISASGIPQGWWPVNRPDK</sequence>
<keyword evidence="1" id="KW-1133">Transmembrane helix</keyword>
<keyword evidence="1" id="KW-0472">Membrane</keyword>
<evidence type="ECO:0000313" key="3">
    <source>
        <dbReference type="Proteomes" id="UP000187148"/>
    </source>
</evidence>
<reference evidence="2 3" key="1">
    <citation type="submission" date="2017-01" db="EMBL/GenBank/DDBJ databases">
        <authorList>
            <person name="Cao J.-M."/>
        </authorList>
    </citation>
    <scope>NUCLEOTIDE SEQUENCE [LARGE SCALE GENOMIC DNA]</scope>
    <source>
        <strain evidence="2 3">888-76</strain>
    </source>
</reference>